<dbReference type="InterPro" id="IPR027417">
    <property type="entry name" value="P-loop_NTPase"/>
</dbReference>
<dbReference type="Pfam" id="PF00176">
    <property type="entry name" value="SNF2-rel_dom"/>
    <property type="match status" value="1"/>
</dbReference>
<feature type="compositionally biased region" description="Basic residues" evidence="1">
    <location>
        <begin position="624"/>
        <end position="633"/>
    </location>
</feature>
<feature type="region of interest" description="Disordered" evidence="1">
    <location>
        <begin position="543"/>
        <end position="641"/>
    </location>
</feature>
<dbReference type="InterPro" id="IPR038718">
    <property type="entry name" value="SNF2-like_sf"/>
</dbReference>
<dbReference type="InterPro" id="IPR052583">
    <property type="entry name" value="ATP-helicase/E3_Ub-Ligase"/>
</dbReference>
<protein>
    <submittedName>
        <fullName evidence="3">E3 ubiquitin-protein ligase</fullName>
    </submittedName>
</protein>
<dbReference type="GeneID" id="25735402"/>
<dbReference type="InterPro" id="IPR000330">
    <property type="entry name" value="SNF2_N"/>
</dbReference>
<dbReference type="STRING" id="145388.A0A0D2NKX3"/>
<dbReference type="AlphaFoldDB" id="A0A0D2NKX3"/>
<reference evidence="3 4" key="1">
    <citation type="journal article" date="2013" name="BMC Genomics">
        <title>Reconstruction of the lipid metabolism for the microalga Monoraphidium neglectum from its genome sequence reveals characteristics suitable for biofuel production.</title>
        <authorList>
            <person name="Bogen C."/>
            <person name="Al-Dilaimi A."/>
            <person name="Albersmeier A."/>
            <person name="Wichmann J."/>
            <person name="Grundmann M."/>
            <person name="Rupp O."/>
            <person name="Lauersen K.J."/>
            <person name="Blifernez-Klassen O."/>
            <person name="Kalinowski J."/>
            <person name="Goesmann A."/>
            <person name="Mussgnug J.H."/>
            <person name="Kruse O."/>
        </authorList>
    </citation>
    <scope>NUCLEOTIDE SEQUENCE [LARGE SCALE GENOMIC DNA]</scope>
    <source>
        <strain evidence="3 4">SAG 48.87</strain>
    </source>
</reference>
<keyword evidence="4" id="KW-1185">Reference proteome</keyword>
<dbReference type="InterPro" id="IPR014001">
    <property type="entry name" value="Helicase_ATP-bd"/>
</dbReference>
<accession>A0A0D2NKX3</accession>
<dbReference type="SMART" id="SM00487">
    <property type="entry name" value="DEXDc"/>
    <property type="match status" value="1"/>
</dbReference>
<dbReference type="Gene3D" id="3.40.50.10810">
    <property type="entry name" value="Tandem AAA-ATPase domain"/>
    <property type="match status" value="1"/>
</dbReference>
<feature type="region of interest" description="Disordered" evidence="1">
    <location>
        <begin position="1"/>
        <end position="59"/>
    </location>
</feature>
<evidence type="ECO:0000313" key="3">
    <source>
        <dbReference type="EMBL" id="KIZ05426.1"/>
    </source>
</evidence>
<feature type="domain" description="Helicase ATP-binding" evidence="2">
    <location>
        <begin position="187"/>
        <end position="476"/>
    </location>
</feature>
<evidence type="ECO:0000313" key="4">
    <source>
        <dbReference type="Proteomes" id="UP000054498"/>
    </source>
</evidence>
<dbReference type="GO" id="GO:0005524">
    <property type="term" value="F:ATP binding"/>
    <property type="evidence" value="ECO:0007669"/>
    <property type="project" value="InterPro"/>
</dbReference>
<evidence type="ECO:0000256" key="1">
    <source>
        <dbReference type="SAM" id="MobiDB-lite"/>
    </source>
</evidence>
<dbReference type="SUPFAM" id="SSF52540">
    <property type="entry name" value="P-loop containing nucleoside triphosphate hydrolases"/>
    <property type="match status" value="1"/>
</dbReference>
<feature type="compositionally biased region" description="Basic and acidic residues" evidence="1">
    <location>
        <begin position="46"/>
        <end position="59"/>
    </location>
</feature>
<evidence type="ECO:0000259" key="2">
    <source>
        <dbReference type="SMART" id="SM00487"/>
    </source>
</evidence>
<feature type="compositionally biased region" description="Low complexity" evidence="1">
    <location>
        <begin position="609"/>
        <end position="623"/>
    </location>
</feature>
<dbReference type="RefSeq" id="XP_013904445.1">
    <property type="nucleotide sequence ID" value="XM_014048991.1"/>
</dbReference>
<feature type="compositionally biased region" description="Low complexity" evidence="1">
    <location>
        <begin position="16"/>
        <end position="27"/>
    </location>
</feature>
<dbReference type="PANTHER" id="PTHR45865">
    <property type="entry name" value="E3 UBIQUITIN-PROTEIN LIGASE SHPRH FAMILY MEMBER"/>
    <property type="match status" value="1"/>
</dbReference>
<dbReference type="EMBL" id="KK100507">
    <property type="protein sequence ID" value="KIZ05426.1"/>
    <property type="molecule type" value="Genomic_DNA"/>
</dbReference>
<name>A0A0D2NKX3_9CHLO</name>
<feature type="compositionally biased region" description="Low complexity" evidence="1">
    <location>
        <begin position="546"/>
        <end position="559"/>
    </location>
</feature>
<dbReference type="PANTHER" id="PTHR45865:SF1">
    <property type="entry name" value="E3 UBIQUITIN-PROTEIN LIGASE SHPRH"/>
    <property type="match status" value="1"/>
</dbReference>
<proteinExistence type="predicted"/>
<sequence length="704" mass="75277">MEQQHEDGGCLVGPPDAAADAEVAVQGADDEDAEDEGADWDEGREDPDWRPPRDGEGVRDEVFELARPWDWQAEAPDPRGLKCSLFRYQRRALAWMLWREAGAPLAPGATAASATAAAAAPPRAQPQGRPRAEALEAGLLGTDLLNPLWRRVRLLPSGAPPQPCPQPPGAPAAGACGEASAAATTAAGALWRNATYGLVSAARPGPLPQPRGGVLAEEMGLGKTVEVIALALANPPPPDAAADAPGPLSPRLPTAPAWPAPGRRGGGMLVVTPPAILQQWANELGRHAGLRVVVYDGLKWHRQQKEEVERKGRKRMRKEDRAATMAQQLADYCANGPPDAPAFDAEREAADAVEGVVGADVVLTTYTVLQQEIHYSPNHSEGIASSALRRPKRYKVPESPLLQVHWWRLVFDEAQQVGGNGGHSSTATMGGRIAAAHRWCVTGTPVGPGGMHDVLGLLRALHAAPFDATPAAFQLAVSVPYLTGRPWGRRALAAVLRQLMWRNSKDVASEDAPLPPRRLETALLRFSPAERSFYDHVLEKTAGRMQAQHAQHGQQVQHAQPEDVQQRAQQEAPRQGQLEQGAGQEGDEEAGQPEGRRPEGEEPPPSPPAAAAQQQQHQQQQRAAPRRRAKRRGGGAAGGGGAAALAAGELLQLRLACLHPQLTRYCESFCLRGCSWSRTSLVPACMQSRGSGRHMPAVCVRVVT</sequence>
<gene>
    <name evidence="3" type="ORF">MNEG_2524</name>
</gene>
<organism evidence="3 4">
    <name type="scientific">Monoraphidium neglectum</name>
    <dbReference type="NCBI Taxonomy" id="145388"/>
    <lineage>
        <taxon>Eukaryota</taxon>
        <taxon>Viridiplantae</taxon>
        <taxon>Chlorophyta</taxon>
        <taxon>core chlorophytes</taxon>
        <taxon>Chlorophyceae</taxon>
        <taxon>CS clade</taxon>
        <taxon>Sphaeropleales</taxon>
        <taxon>Selenastraceae</taxon>
        <taxon>Monoraphidium</taxon>
    </lineage>
</organism>
<dbReference type="OrthoDB" id="550707at2759"/>
<dbReference type="KEGG" id="mng:MNEG_2524"/>
<feature type="compositionally biased region" description="Acidic residues" evidence="1">
    <location>
        <begin position="28"/>
        <end position="45"/>
    </location>
</feature>
<dbReference type="Proteomes" id="UP000054498">
    <property type="component" value="Unassembled WGS sequence"/>
</dbReference>